<dbReference type="Proteomes" id="UP000516057">
    <property type="component" value="Chromosome"/>
</dbReference>
<organism evidence="1 2">
    <name type="scientific">Paenacidovorax monticola</name>
    <dbReference type="NCBI Taxonomy" id="1926868"/>
    <lineage>
        <taxon>Bacteria</taxon>
        <taxon>Pseudomonadati</taxon>
        <taxon>Pseudomonadota</taxon>
        <taxon>Betaproteobacteria</taxon>
        <taxon>Burkholderiales</taxon>
        <taxon>Comamonadaceae</taxon>
        <taxon>Paenacidovorax</taxon>
    </lineage>
</organism>
<gene>
    <name evidence="1" type="ORF">H9L24_22215</name>
</gene>
<dbReference type="KEGG" id="amon:H9L24_22215"/>
<reference evidence="1 2" key="1">
    <citation type="submission" date="2020-08" db="EMBL/GenBank/DDBJ databases">
        <title>Genome sequence of Acidovorax monticola KACC 19171T.</title>
        <authorList>
            <person name="Hyun D.-W."/>
            <person name="Bae J.-W."/>
        </authorList>
    </citation>
    <scope>NUCLEOTIDE SEQUENCE [LARGE SCALE GENOMIC DNA]</scope>
    <source>
        <strain evidence="1 2">KACC 19171</strain>
    </source>
</reference>
<accession>A0A7H0HFZ7</accession>
<protein>
    <submittedName>
        <fullName evidence="1">Uncharacterized protein</fullName>
    </submittedName>
</protein>
<evidence type="ECO:0000313" key="1">
    <source>
        <dbReference type="EMBL" id="QNP59463.1"/>
    </source>
</evidence>
<evidence type="ECO:0000313" key="2">
    <source>
        <dbReference type="Proteomes" id="UP000516057"/>
    </source>
</evidence>
<proteinExistence type="predicted"/>
<dbReference type="AlphaFoldDB" id="A0A7H0HFZ7"/>
<sequence length="124" mass="13754">MPKHHRHGSLNAVKPTNIERGNHTVETKLIEGVEPLPIDKKVLAVTRKNASEWDYGDRWRIAIRNQAGAIYRTIKMDSMGIYAGIETGLHALGLRNEVTGNRPVDGFDAIFRLPDAPTGSDTQP</sequence>
<name>A0A7H0HFZ7_9BURK</name>
<keyword evidence="2" id="KW-1185">Reference proteome</keyword>
<dbReference type="EMBL" id="CP060790">
    <property type="protein sequence ID" value="QNP59463.1"/>
    <property type="molecule type" value="Genomic_DNA"/>
</dbReference>
<dbReference type="RefSeq" id="WP_187736446.1">
    <property type="nucleotide sequence ID" value="NZ_CP060790.1"/>
</dbReference>